<dbReference type="Proteomes" id="UP001303046">
    <property type="component" value="Unassembled WGS sequence"/>
</dbReference>
<comment type="caution">
    <text evidence="1">The sequence shown here is derived from an EMBL/GenBank/DDBJ whole genome shotgun (WGS) entry which is preliminary data.</text>
</comment>
<organism evidence="1 2">
    <name type="scientific">Necator americanus</name>
    <name type="common">Human hookworm</name>
    <dbReference type="NCBI Taxonomy" id="51031"/>
    <lineage>
        <taxon>Eukaryota</taxon>
        <taxon>Metazoa</taxon>
        <taxon>Ecdysozoa</taxon>
        <taxon>Nematoda</taxon>
        <taxon>Chromadorea</taxon>
        <taxon>Rhabditida</taxon>
        <taxon>Rhabditina</taxon>
        <taxon>Rhabditomorpha</taxon>
        <taxon>Strongyloidea</taxon>
        <taxon>Ancylostomatidae</taxon>
        <taxon>Bunostominae</taxon>
        <taxon>Necator</taxon>
    </lineage>
</organism>
<keyword evidence="2" id="KW-1185">Reference proteome</keyword>
<gene>
    <name evidence="1" type="primary">Necator_chrV.g20399</name>
    <name evidence="1" type="ORF">RB195_015606</name>
</gene>
<reference evidence="1 2" key="1">
    <citation type="submission" date="2023-08" db="EMBL/GenBank/DDBJ databases">
        <title>A Necator americanus chromosomal reference genome.</title>
        <authorList>
            <person name="Ilik V."/>
            <person name="Petrzelkova K.J."/>
            <person name="Pardy F."/>
            <person name="Fuh T."/>
            <person name="Niatou-Singa F.S."/>
            <person name="Gouil Q."/>
            <person name="Baker L."/>
            <person name="Ritchie M.E."/>
            <person name="Jex A.R."/>
            <person name="Gazzola D."/>
            <person name="Li H."/>
            <person name="Toshio Fujiwara R."/>
            <person name="Zhan B."/>
            <person name="Aroian R.V."/>
            <person name="Pafco B."/>
            <person name="Schwarz E.M."/>
        </authorList>
    </citation>
    <scope>NUCLEOTIDE SEQUENCE [LARGE SCALE GENOMIC DNA]</scope>
    <source>
        <strain evidence="1 2">Aroian</strain>
        <tissue evidence="1">Whole animal</tissue>
    </source>
</reference>
<dbReference type="EMBL" id="JAVFWL010000005">
    <property type="protein sequence ID" value="KAK6757887.1"/>
    <property type="molecule type" value="Genomic_DNA"/>
</dbReference>
<evidence type="ECO:0000313" key="1">
    <source>
        <dbReference type="EMBL" id="KAK6757887.1"/>
    </source>
</evidence>
<protein>
    <recommendedName>
        <fullName evidence="3">Phlebovirus glycoprotein G2 fusion domain-containing protein</fullName>
    </recommendedName>
</protein>
<accession>A0ABR1E5C1</accession>
<name>A0ABR1E5C1_NECAM</name>
<proteinExistence type="predicted"/>
<evidence type="ECO:0000313" key="2">
    <source>
        <dbReference type="Proteomes" id="UP001303046"/>
    </source>
</evidence>
<evidence type="ECO:0008006" key="3">
    <source>
        <dbReference type="Google" id="ProtNLM"/>
    </source>
</evidence>
<sequence length="103" mass="11525">MVSSDAQGLIDSKNQLTTSLSLMGTITKTCGYARLGQCSEETACESKETASPQSCRFVKHQFHRLSSQKARVLHDIGCPPVRYVRQSTLTKQDENYVPRSWKS</sequence>